<accession>A0AAD3RGP9</accession>
<dbReference type="AlphaFoldDB" id="A0AAD3RGP9"/>
<evidence type="ECO:0000313" key="1">
    <source>
        <dbReference type="EMBL" id="GLD67741.1"/>
    </source>
</evidence>
<reference evidence="1" key="1">
    <citation type="submission" date="2022-08" db="EMBL/GenBank/DDBJ databases">
        <title>Genome sequencing of akame (Lates japonicus).</title>
        <authorList>
            <person name="Hashiguchi Y."/>
            <person name="Takahashi H."/>
        </authorList>
    </citation>
    <scope>NUCLEOTIDE SEQUENCE</scope>
    <source>
        <strain evidence="1">Kochi</strain>
    </source>
</reference>
<gene>
    <name evidence="1" type="ORF">AKAME5_001907000</name>
</gene>
<proteinExistence type="predicted"/>
<organism evidence="1 2">
    <name type="scientific">Lates japonicus</name>
    <name type="common">Japanese lates</name>
    <dbReference type="NCBI Taxonomy" id="270547"/>
    <lineage>
        <taxon>Eukaryota</taxon>
        <taxon>Metazoa</taxon>
        <taxon>Chordata</taxon>
        <taxon>Craniata</taxon>
        <taxon>Vertebrata</taxon>
        <taxon>Euteleostomi</taxon>
        <taxon>Actinopterygii</taxon>
        <taxon>Neopterygii</taxon>
        <taxon>Teleostei</taxon>
        <taxon>Neoteleostei</taxon>
        <taxon>Acanthomorphata</taxon>
        <taxon>Carangaria</taxon>
        <taxon>Carangaria incertae sedis</taxon>
        <taxon>Centropomidae</taxon>
        <taxon>Lates</taxon>
    </lineage>
</organism>
<comment type="caution">
    <text evidence="1">The sequence shown here is derived from an EMBL/GenBank/DDBJ whole genome shotgun (WGS) entry which is preliminary data.</text>
</comment>
<protein>
    <submittedName>
        <fullName evidence="1">Uncharacterized protein</fullName>
    </submittedName>
</protein>
<sequence length="124" mass="13707">MTENRVSPQALTIIILTRQAFYPNRPVRGQIADWLPGGDTPPPCLPVHPSISITHQLQRPSTNAVTMVPTDGNFLWSCPVIGGETSKQRTAGPTVYREENYILSTPEGDISQTSRPQDFFMAKV</sequence>
<dbReference type="Proteomes" id="UP001279410">
    <property type="component" value="Unassembled WGS sequence"/>
</dbReference>
<evidence type="ECO:0000313" key="2">
    <source>
        <dbReference type="Proteomes" id="UP001279410"/>
    </source>
</evidence>
<keyword evidence="2" id="KW-1185">Reference proteome</keyword>
<name>A0AAD3RGP9_LATJO</name>
<dbReference type="EMBL" id="BRZM01000118">
    <property type="protein sequence ID" value="GLD67741.1"/>
    <property type="molecule type" value="Genomic_DNA"/>
</dbReference>